<comment type="caution">
    <text evidence="2">The sequence shown here is derived from an EMBL/GenBank/DDBJ whole genome shotgun (WGS) entry which is preliminary data.</text>
</comment>
<accession>A0ABV0RGL4</accession>
<reference evidence="2 3" key="1">
    <citation type="submission" date="2021-06" db="EMBL/GenBank/DDBJ databases">
        <authorList>
            <person name="Palmer J.M."/>
        </authorList>
    </citation>
    <scope>NUCLEOTIDE SEQUENCE [LARGE SCALE GENOMIC DNA]</scope>
    <source>
        <strain evidence="2 3">XC_2019</strain>
        <tissue evidence="2">Muscle</tissue>
    </source>
</reference>
<name>A0ABV0RGL4_9TELE</name>
<evidence type="ECO:0000313" key="3">
    <source>
        <dbReference type="Proteomes" id="UP001434883"/>
    </source>
</evidence>
<dbReference type="EMBL" id="JAHRIN010044171">
    <property type="protein sequence ID" value="MEQ2207271.1"/>
    <property type="molecule type" value="Genomic_DNA"/>
</dbReference>
<organism evidence="2 3">
    <name type="scientific">Xenoophorus captivus</name>
    <dbReference type="NCBI Taxonomy" id="1517983"/>
    <lineage>
        <taxon>Eukaryota</taxon>
        <taxon>Metazoa</taxon>
        <taxon>Chordata</taxon>
        <taxon>Craniata</taxon>
        <taxon>Vertebrata</taxon>
        <taxon>Euteleostomi</taxon>
        <taxon>Actinopterygii</taxon>
        <taxon>Neopterygii</taxon>
        <taxon>Teleostei</taxon>
        <taxon>Neoteleostei</taxon>
        <taxon>Acanthomorphata</taxon>
        <taxon>Ovalentaria</taxon>
        <taxon>Atherinomorphae</taxon>
        <taxon>Cyprinodontiformes</taxon>
        <taxon>Goodeidae</taxon>
        <taxon>Xenoophorus</taxon>
    </lineage>
</organism>
<gene>
    <name evidence="2" type="ORF">XENOCAPTIV_009650</name>
</gene>
<dbReference type="Proteomes" id="UP001434883">
    <property type="component" value="Unassembled WGS sequence"/>
</dbReference>
<evidence type="ECO:0000256" key="1">
    <source>
        <dbReference type="SAM" id="MobiDB-lite"/>
    </source>
</evidence>
<proteinExistence type="predicted"/>
<feature type="region of interest" description="Disordered" evidence="1">
    <location>
        <begin position="91"/>
        <end position="110"/>
    </location>
</feature>
<protein>
    <submittedName>
        <fullName evidence="2">Uncharacterized protein</fullName>
    </submittedName>
</protein>
<sequence>MFGTLLIHYNGRNENGPFGRSLIFSYSNVYDKCHTCNEMFVYIELLTYSFLRGFCCNTSHGAGKCRFHWIYLRALTTGKELGVKRGLRNRRFNSSNTHQGKVRSLGDKMDELAGLNNTQPA</sequence>
<evidence type="ECO:0000313" key="2">
    <source>
        <dbReference type="EMBL" id="MEQ2207271.1"/>
    </source>
</evidence>
<keyword evidence="3" id="KW-1185">Reference proteome</keyword>